<evidence type="ECO:0000256" key="3">
    <source>
        <dbReference type="ARBA" id="ARBA00022801"/>
    </source>
</evidence>
<dbReference type="PANTHER" id="PTHR12378">
    <property type="entry name" value="DESUMOYLATING ISOPEPTIDASE"/>
    <property type="match status" value="1"/>
</dbReference>
<dbReference type="STRING" id="105231.A0A1Y1HPI4"/>
<organism evidence="6 7">
    <name type="scientific">Klebsormidium nitens</name>
    <name type="common">Green alga</name>
    <name type="synonym">Ulothrix nitens</name>
    <dbReference type="NCBI Taxonomy" id="105231"/>
    <lineage>
        <taxon>Eukaryota</taxon>
        <taxon>Viridiplantae</taxon>
        <taxon>Streptophyta</taxon>
        <taxon>Klebsormidiophyceae</taxon>
        <taxon>Klebsormidiales</taxon>
        <taxon>Klebsormidiaceae</taxon>
        <taxon>Klebsormidium</taxon>
    </lineage>
</organism>
<dbReference type="GO" id="GO:0006508">
    <property type="term" value="P:proteolysis"/>
    <property type="evidence" value="ECO:0007669"/>
    <property type="project" value="UniProtKB-KW"/>
</dbReference>
<sequence length="282" mass="31475">MALEVQRPVPHPIYLNVYDLTPANGYFYWLGLGIYHSGLEAHGTEYAYGAHDYPTSGVFEVEPKNTPGFVFRESIEMGTTSMTPREFRGFIEAAADEYTGDSYHLIVKNCNHFTDDMCYRMTGRRIPGWINRLAHIGWIFNCLLPESLQVTAAQQEYRPVQQNTYTKLPKPQAQRPRPPPETAPAWAVPSAREGSPGDDVSGATSAAPMSVPGLRRAQAGLLDPSLPQLPSLLSYRWKMDADGLRPQSVNRPSDSERLLPTDASVPQKDRILDTRRLRDGGT</sequence>
<feature type="region of interest" description="Disordered" evidence="4">
    <location>
        <begin position="162"/>
        <end position="208"/>
    </location>
</feature>
<dbReference type="PROSITE" id="PS51858">
    <property type="entry name" value="PPPDE"/>
    <property type="match status" value="1"/>
</dbReference>
<protein>
    <submittedName>
        <fullName evidence="6">Predicted thiol peptidases</fullName>
    </submittedName>
</protein>
<dbReference type="InterPro" id="IPR008580">
    <property type="entry name" value="PPPDE_dom"/>
</dbReference>
<reference evidence="6 7" key="1">
    <citation type="journal article" date="2014" name="Nat. Commun.">
        <title>Klebsormidium flaccidum genome reveals primary factors for plant terrestrial adaptation.</title>
        <authorList>
            <person name="Hori K."/>
            <person name="Maruyama F."/>
            <person name="Fujisawa T."/>
            <person name="Togashi T."/>
            <person name="Yamamoto N."/>
            <person name="Seo M."/>
            <person name="Sato S."/>
            <person name="Yamada T."/>
            <person name="Mori H."/>
            <person name="Tajima N."/>
            <person name="Moriyama T."/>
            <person name="Ikeuchi M."/>
            <person name="Watanabe M."/>
            <person name="Wada H."/>
            <person name="Kobayashi K."/>
            <person name="Saito M."/>
            <person name="Masuda T."/>
            <person name="Sasaki-Sekimoto Y."/>
            <person name="Mashiguchi K."/>
            <person name="Awai K."/>
            <person name="Shimojima M."/>
            <person name="Masuda S."/>
            <person name="Iwai M."/>
            <person name="Nobusawa T."/>
            <person name="Narise T."/>
            <person name="Kondo S."/>
            <person name="Saito H."/>
            <person name="Sato R."/>
            <person name="Murakawa M."/>
            <person name="Ihara Y."/>
            <person name="Oshima-Yamada Y."/>
            <person name="Ohtaka K."/>
            <person name="Satoh M."/>
            <person name="Sonobe K."/>
            <person name="Ishii M."/>
            <person name="Ohtani R."/>
            <person name="Kanamori-Sato M."/>
            <person name="Honoki R."/>
            <person name="Miyazaki D."/>
            <person name="Mochizuki H."/>
            <person name="Umetsu J."/>
            <person name="Higashi K."/>
            <person name="Shibata D."/>
            <person name="Kamiya Y."/>
            <person name="Sato N."/>
            <person name="Nakamura Y."/>
            <person name="Tabata S."/>
            <person name="Ida S."/>
            <person name="Kurokawa K."/>
            <person name="Ohta H."/>
        </authorList>
    </citation>
    <scope>NUCLEOTIDE SEQUENCE [LARGE SCALE GENOMIC DNA]</scope>
    <source>
        <strain evidence="6 7">NIES-2285</strain>
    </source>
</reference>
<dbReference type="Pfam" id="PF05903">
    <property type="entry name" value="Peptidase_C97"/>
    <property type="match status" value="1"/>
</dbReference>
<dbReference type="OMA" id="LMESERH"/>
<gene>
    <name evidence="6" type="ORF">KFL_000560290</name>
</gene>
<dbReference type="EMBL" id="DF237005">
    <property type="protein sequence ID" value="GAQ80540.1"/>
    <property type="molecule type" value="Genomic_DNA"/>
</dbReference>
<evidence type="ECO:0000256" key="4">
    <source>
        <dbReference type="SAM" id="MobiDB-lite"/>
    </source>
</evidence>
<dbReference type="Proteomes" id="UP000054558">
    <property type="component" value="Unassembled WGS sequence"/>
</dbReference>
<dbReference type="AlphaFoldDB" id="A0A1Y1HPI4"/>
<dbReference type="OrthoDB" id="412286at2759"/>
<dbReference type="Gene3D" id="3.90.1720.30">
    <property type="entry name" value="PPPDE domains"/>
    <property type="match status" value="1"/>
</dbReference>
<proteinExistence type="inferred from homology"/>
<feature type="region of interest" description="Disordered" evidence="4">
    <location>
        <begin position="243"/>
        <end position="282"/>
    </location>
</feature>
<dbReference type="SMART" id="SM01179">
    <property type="entry name" value="DUF862"/>
    <property type="match status" value="1"/>
</dbReference>
<keyword evidence="3" id="KW-0378">Hydrolase</keyword>
<accession>A0A1Y1HPI4</accession>
<dbReference type="InterPro" id="IPR042266">
    <property type="entry name" value="PPPDE_sf"/>
</dbReference>
<evidence type="ECO:0000313" key="7">
    <source>
        <dbReference type="Proteomes" id="UP000054558"/>
    </source>
</evidence>
<keyword evidence="7" id="KW-1185">Reference proteome</keyword>
<evidence type="ECO:0000259" key="5">
    <source>
        <dbReference type="PROSITE" id="PS51858"/>
    </source>
</evidence>
<keyword evidence="2" id="KW-0645">Protease</keyword>
<evidence type="ECO:0000256" key="1">
    <source>
        <dbReference type="ARBA" id="ARBA00008140"/>
    </source>
</evidence>
<comment type="similarity">
    <text evidence="1">Belongs to the DeSI family.</text>
</comment>
<dbReference type="GO" id="GO:0101005">
    <property type="term" value="F:deubiquitinase activity"/>
    <property type="evidence" value="ECO:0000318"/>
    <property type="project" value="GO_Central"/>
</dbReference>
<dbReference type="PANTHER" id="PTHR12378:SF80">
    <property type="entry name" value="IP06716P-RELATED"/>
    <property type="match status" value="1"/>
</dbReference>
<feature type="compositionally biased region" description="Basic and acidic residues" evidence="4">
    <location>
        <begin position="267"/>
        <end position="282"/>
    </location>
</feature>
<evidence type="ECO:0000256" key="2">
    <source>
        <dbReference type="ARBA" id="ARBA00022670"/>
    </source>
</evidence>
<feature type="domain" description="PPPDE" evidence="5">
    <location>
        <begin position="11"/>
        <end position="148"/>
    </location>
</feature>
<name>A0A1Y1HPI4_KLENI</name>
<evidence type="ECO:0000313" key="6">
    <source>
        <dbReference type="EMBL" id="GAQ80540.1"/>
    </source>
</evidence>